<accession>A0A3D8IF20</accession>
<organism evidence="1 2">
    <name type="scientific">Helicobacter ganmani</name>
    <dbReference type="NCBI Taxonomy" id="60246"/>
    <lineage>
        <taxon>Bacteria</taxon>
        <taxon>Pseudomonadati</taxon>
        <taxon>Campylobacterota</taxon>
        <taxon>Epsilonproteobacteria</taxon>
        <taxon>Campylobacterales</taxon>
        <taxon>Helicobacteraceae</taxon>
        <taxon>Helicobacter</taxon>
    </lineage>
</organism>
<dbReference type="RefSeq" id="WP_115551138.1">
    <property type="nucleotide sequence ID" value="NZ_CAPHNE010000012.1"/>
</dbReference>
<comment type="caution">
    <text evidence="1">The sequence shown here is derived from an EMBL/GenBank/DDBJ whole genome shotgun (WGS) entry which is preliminary data.</text>
</comment>
<dbReference type="Proteomes" id="UP000256650">
    <property type="component" value="Unassembled WGS sequence"/>
</dbReference>
<evidence type="ECO:0000313" key="1">
    <source>
        <dbReference type="EMBL" id="RDU63813.1"/>
    </source>
</evidence>
<dbReference type="AlphaFoldDB" id="A0A3D8IF20"/>
<evidence type="ECO:0000313" key="2">
    <source>
        <dbReference type="Proteomes" id="UP000256650"/>
    </source>
</evidence>
<protein>
    <submittedName>
        <fullName evidence="1">Uncharacterized protein</fullName>
    </submittedName>
</protein>
<keyword evidence="2" id="KW-1185">Reference proteome</keyword>
<name>A0A3D8IF20_9HELI</name>
<proteinExistence type="predicted"/>
<gene>
    <name evidence="1" type="ORF">CQA43_03060</name>
</gene>
<sequence>MFELMYNYNAKAQLIQQNRQNVFGLDTELVDNINAVIMGQPSFLAEDSFIVYADSNDIVIDIRSTIGL</sequence>
<reference evidence="1 2" key="1">
    <citation type="submission" date="2018-04" db="EMBL/GenBank/DDBJ databases">
        <title>Novel Campyloabacter and Helicobacter Species and Strains.</title>
        <authorList>
            <person name="Mannion A.J."/>
            <person name="Shen Z."/>
            <person name="Fox J.G."/>
        </authorList>
    </citation>
    <scope>NUCLEOTIDE SEQUENCE [LARGE SCALE GENOMIC DNA]</scope>
    <source>
        <strain evidence="1 2">MIT 99-5101</strain>
    </source>
</reference>
<dbReference type="EMBL" id="NXLS01000002">
    <property type="protein sequence ID" value="RDU63813.1"/>
    <property type="molecule type" value="Genomic_DNA"/>
</dbReference>